<dbReference type="GO" id="GO:0005524">
    <property type="term" value="F:ATP binding"/>
    <property type="evidence" value="ECO:0007669"/>
    <property type="project" value="InterPro"/>
</dbReference>
<evidence type="ECO:0000313" key="3">
    <source>
        <dbReference type="EMBL" id="KAJ9640558.1"/>
    </source>
</evidence>
<dbReference type="PROSITE" id="PS50011">
    <property type="entry name" value="PROTEIN_KINASE_DOM"/>
    <property type="match status" value="1"/>
</dbReference>
<feature type="compositionally biased region" description="Low complexity" evidence="1">
    <location>
        <begin position="85"/>
        <end position="98"/>
    </location>
</feature>
<evidence type="ECO:0000256" key="1">
    <source>
        <dbReference type="SAM" id="MobiDB-lite"/>
    </source>
</evidence>
<evidence type="ECO:0000259" key="2">
    <source>
        <dbReference type="PROSITE" id="PS50011"/>
    </source>
</evidence>
<reference evidence="3" key="1">
    <citation type="submission" date="2022-10" db="EMBL/GenBank/DDBJ databases">
        <title>Culturing micro-colonial fungi from biological soil crusts in the Mojave desert and describing Neophaeococcomyces mojavensis, and introducing the new genera and species Taxawa tesnikishii.</title>
        <authorList>
            <person name="Kurbessoian T."/>
            <person name="Stajich J.E."/>
        </authorList>
    </citation>
    <scope>NUCLEOTIDE SEQUENCE</scope>
    <source>
        <strain evidence="3">TK_35</strain>
    </source>
</reference>
<dbReference type="GO" id="GO:0004672">
    <property type="term" value="F:protein kinase activity"/>
    <property type="evidence" value="ECO:0007669"/>
    <property type="project" value="InterPro"/>
</dbReference>
<keyword evidence="4" id="KW-1185">Reference proteome</keyword>
<protein>
    <recommendedName>
        <fullName evidence="2">Protein kinase domain-containing protein</fullName>
    </recommendedName>
</protein>
<feature type="region of interest" description="Disordered" evidence="1">
    <location>
        <begin position="65"/>
        <end position="101"/>
    </location>
</feature>
<dbReference type="InterPro" id="IPR011009">
    <property type="entry name" value="Kinase-like_dom_sf"/>
</dbReference>
<dbReference type="Proteomes" id="UP001172681">
    <property type="component" value="Unassembled WGS sequence"/>
</dbReference>
<accession>A0AA38Y9T7</accession>
<gene>
    <name evidence="3" type="ORF">H2204_003186</name>
</gene>
<name>A0AA38Y9T7_9EURO</name>
<feature type="compositionally biased region" description="Acidic residues" evidence="1">
    <location>
        <begin position="68"/>
        <end position="84"/>
    </location>
</feature>
<dbReference type="Gene3D" id="1.10.510.10">
    <property type="entry name" value="Transferase(Phosphotransferase) domain 1"/>
    <property type="match status" value="1"/>
</dbReference>
<sequence length="386" mass="43816">MKEINDKGYTVEYTIKIEDNGICLRVHCNGRAFDIEYGPQDLYNPANKTNPRALEQEYLDALHHIFGDDDDEPGQGMDVDDATDLSDPQDQLSSPDSSAMSECGYEESPVVAFTMAPFLSHGTLETFASKSSTPCLNTLHDVLHPPLFTFSLRVVEGTLVPVNQSPEKMEYVKPYDADVWKARHWRDYPRVKSRDIAMARNVSLLPNTNLVMFNNRICWFKPVIGGIDDAPYKREIDMLFRLRRKFKNLDKPLRFPQLEATVIGERREDMINGLILSAVYPNRGTIADQVEGRRGPSPSPSLCERWYREVEAMVHILHSEGFIWGDVSPNNMIIDEDENVWIADFGGGYTCGWIEPEDMETMKGDLEGLKVLKEYLLDVGPLEDAS</sequence>
<dbReference type="InterPro" id="IPR000719">
    <property type="entry name" value="Prot_kinase_dom"/>
</dbReference>
<dbReference type="SUPFAM" id="SSF56112">
    <property type="entry name" value="Protein kinase-like (PK-like)"/>
    <property type="match status" value="1"/>
</dbReference>
<feature type="domain" description="Protein kinase" evidence="2">
    <location>
        <begin position="148"/>
        <end position="386"/>
    </location>
</feature>
<organism evidence="3 4">
    <name type="scientific">Knufia peltigerae</name>
    <dbReference type="NCBI Taxonomy" id="1002370"/>
    <lineage>
        <taxon>Eukaryota</taxon>
        <taxon>Fungi</taxon>
        <taxon>Dikarya</taxon>
        <taxon>Ascomycota</taxon>
        <taxon>Pezizomycotina</taxon>
        <taxon>Eurotiomycetes</taxon>
        <taxon>Chaetothyriomycetidae</taxon>
        <taxon>Chaetothyriales</taxon>
        <taxon>Trichomeriaceae</taxon>
        <taxon>Knufia</taxon>
    </lineage>
</organism>
<proteinExistence type="predicted"/>
<dbReference type="EMBL" id="JAPDRN010000014">
    <property type="protein sequence ID" value="KAJ9640558.1"/>
    <property type="molecule type" value="Genomic_DNA"/>
</dbReference>
<evidence type="ECO:0000313" key="4">
    <source>
        <dbReference type="Proteomes" id="UP001172681"/>
    </source>
</evidence>
<comment type="caution">
    <text evidence="3">The sequence shown here is derived from an EMBL/GenBank/DDBJ whole genome shotgun (WGS) entry which is preliminary data.</text>
</comment>
<dbReference type="AlphaFoldDB" id="A0AA38Y9T7"/>